<evidence type="ECO:0000256" key="2">
    <source>
        <dbReference type="ARBA" id="ARBA00022525"/>
    </source>
</evidence>
<dbReference type="SMART" id="SM00179">
    <property type="entry name" value="EGF_CA"/>
    <property type="match status" value="1"/>
</dbReference>
<dbReference type="SMART" id="SM00042">
    <property type="entry name" value="CUB"/>
    <property type="match status" value="1"/>
</dbReference>
<feature type="domain" description="Peptidase S1" evidence="30">
    <location>
        <begin position="399"/>
        <end position="665"/>
    </location>
</feature>
<evidence type="ECO:0000256" key="9">
    <source>
        <dbReference type="ARBA" id="ARBA00022825"/>
    </source>
</evidence>
<keyword evidence="11" id="KW-0399">Innate immunity</keyword>
<evidence type="ECO:0000256" key="26">
    <source>
        <dbReference type="PROSITE-ProRule" id="PRU00059"/>
    </source>
</evidence>
<evidence type="ECO:0000256" key="12">
    <source>
        <dbReference type="ARBA" id="ARBA00023157"/>
    </source>
</evidence>
<dbReference type="Pfam" id="PF00089">
    <property type="entry name" value="Trypsin"/>
    <property type="match status" value="2"/>
</dbReference>
<keyword evidence="3" id="KW-0245">EGF-like domain</keyword>
<keyword evidence="14" id="KW-0379">Hydroxylation</keyword>
<dbReference type="SMART" id="SM00020">
    <property type="entry name" value="Tryp_SPc"/>
    <property type="match status" value="2"/>
</dbReference>
<dbReference type="CDD" id="cd00190">
    <property type="entry name" value="Tryp_SPc"/>
    <property type="match status" value="2"/>
</dbReference>
<comment type="subunit">
    <text evidence="16">Homodimer. Interacts with the oligomeric lectins MBL2, FCN2 and FCN3; triggers the lectin pathway of complement through activation of C3. Interacts with SERPING1. Interacts with COLEC11; probably triggers the lectin pathway of complement.</text>
</comment>
<evidence type="ECO:0000256" key="28">
    <source>
        <dbReference type="RuleBase" id="RU363034"/>
    </source>
</evidence>
<dbReference type="InterPro" id="IPR035914">
    <property type="entry name" value="Sperma_CUB_dom_sf"/>
</dbReference>
<evidence type="ECO:0000259" key="30">
    <source>
        <dbReference type="PROSITE" id="PS50240"/>
    </source>
</evidence>
<dbReference type="Proteomes" id="UP000700334">
    <property type="component" value="Unassembled WGS sequence"/>
</dbReference>
<evidence type="ECO:0000256" key="8">
    <source>
        <dbReference type="ARBA" id="ARBA00022801"/>
    </source>
</evidence>
<evidence type="ECO:0000256" key="3">
    <source>
        <dbReference type="ARBA" id="ARBA00022536"/>
    </source>
</evidence>
<feature type="domain" description="CUB" evidence="29">
    <location>
        <begin position="106"/>
        <end position="218"/>
    </location>
</feature>
<reference evidence="32" key="1">
    <citation type="journal article" date="2021" name="Evol. Appl.">
        <title>The genome of the Pyrenean desman and the effects of bottlenecks and inbreeding on the genomic landscape of an endangered species.</title>
        <authorList>
            <person name="Escoda L."/>
            <person name="Castresana J."/>
        </authorList>
    </citation>
    <scope>NUCLEOTIDE SEQUENCE</scope>
    <source>
        <strain evidence="32">IBE-C5619</strain>
    </source>
</reference>
<dbReference type="PROSITE" id="PS01186">
    <property type="entry name" value="EGF_2"/>
    <property type="match status" value="1"/>
</dbReference>
<dbReference type="PROSITE" id="PS50923">
    <property type="entry name" value="SUSHI"/>
    <property type="match status" value="2"/>
</dbReference>
<feature type="domain" description="Sushi" evidence="31">
    <location>
        <begin position="220"/>
        <end position="285"/>
    </location>
</feature>
<dbReference type="InterPro" id="IPR000859">
    <property type="entry name" value="CUB_dom"/>
</dbReference>
<dbReference type="Pfam" id="PF00084">
    <property type="entry name" value="Sushi"/>
    <property type="match status" value="2"/>
</dbReference>
<feature type="non-terminal residue" evidence="32">
    <location>
        <position position="924"/>
    </location>
</feature>
<keyword evidence="10" id="KW-0106">Calcium</keyword>
<sequence length="924" mass="103291">VETEDQVLATFCGREATDTEQTPGQEVVLSPGFFMSVTFRSDFSNEERFTGFDAHYMAVDVDECTEQEDEELACDHYCHNYIGGYYCSCRFGYILHTDNRTCRVECSDNLFTQTTGIITSPDFPNPYPKSSECFYTIELEEGFRVSLQFEDIFDIEDHPEVPCPYDYIKIKADSKLWGPFCGEKAPEPIDTQSHSIQIMFRSDNSGENQGWRLSYRATGNECPKLQPPVHGKIEPLQATYSFKDQVLISCDTGYKVLKDKVEMDTFQMECLKDGTWSSKVPTCKIADCGAPPELEHGLVTFSSRNNLTTYKSEVRYSCQQPYYKMLHNITGIYTCSAQGVWMNEVLGRSQPTCLPGTPSSPFPPIQSPWTVLTSLCLLSPPLAVCGQPSRSLPNLVKRIIGGRNAEPGLFPWQALIVVEDTSRVPNDKWFGSGALLSESWILTAAHVLRSQRRDNTVTPVSREHVTVYLGLHDVRDKSGAVNSSAARVLLHPDFNIQNYNNDIALVQLQEPAPLGPHVMPVCLPRPELEGPAPHMLGLVAGWGISNPNVTVDEIISSGTRTLSDILQYVKLPVVPHAECKTSYESRSGNYSVTENMFCAGYYEGGKDTCLGDSGGAFVILDDLSQRWVAQGLVSWGGPEECGSKQVYGVYTKVSNYVDWVWEQIGSPQGLGELQVERIFNGRPVQRGTTPWIAMLSHLNGQPFCGGSLLGSNWIVTAAHCLHQALDPEDPTLHDSVLLRPSDFKIIMGKHWRLRSDETEQHLRVKHIVLHPLYVPTTFENDVALVELLESPKLNDFVMPICLPERPPQEGAVAIVSGWGKQFLQRFPETLMEIEIPIVDHHTCQEAYIPLQKKVTKDMICAGEKEGGKDACAGDSGGPMVTLDRERGQWYLVGTVSWGEDCGKKDRYGVYSYIYQNKDWIQRVT</sequence>
<keyword evidence="9 28" id="KW-0720">Serine protease</keyword>
<dbReference type="SMART" id="SM00032">
    <property type="entry name" value="CCP"/>
    <property type="match status" value="2"/>
</dbReference>
<evidence type="ECO:0000256" key="5">
    <source>
        <dbReference type="ARBA" id="ARBA00022670"/>
    </source>
</evidence>
<dbReference type="FunFam" id="2.10.70.10:FF:000028">
    <property type="entry name" value="mannan-binding lectin serine protease 1 isoform X2"/>
    <property type="match status" value="1"/>
</dbReference>
<keyword evidence="6" id="KW-0732">Signal</keyword>
<dbReference type="InterPro" id="IPR001881">
    <property type="entry name" value="EGF-like_Ca-bd_dom"/>
</dbReference>
<dbReference type="InterPro" id="IPR035976">
    <property type="entry name" value="Sushi/SCR/CCP_sf"/>
</dbReference>
<dbReference type="OrthoDB" id="9985152at2759"/>
<dbReference type="InterPro" id="IPR018097">
    <property type="entry name" value="EGF_Ca-bd_CS"/>
</dbReference>
<dbReference type="SUPFAM" id="SSF49854">
    <property type="entry name" value="Spermadhesin, CUB domain"/>
    <property type="match status" value="2"/>
</dbReference>
<keyword evidence="4 27" id="KW-0768">Sushi</keyword>
<evidence type="ECO:0000259" key="29">
    <source>
        <dbReference type="PROSITE" id="PS01180"/>
    </source>
</evidence>
<dbReference type="SUPFAM" id="SSF50494">
    <property type="entry name" value="Trypsin-like serine proteases"/>
    <property type="match status" value="2"/>
</dbReference>
<dbReference type="PROSITE" id="PS00134">
    <property type="entry name" value="TRYPSIN_HIS"/>
    <property type="match status" value="1"/>
</dbReference>
<evidence type="ECO:0000256" key="21">
    <source>
        <dbReference type="ARBA" id="ARBA00079674"/>
    </source>
</evidence>
<evidence type="ECO:0000313" key="33">
    <source>
        <dbReference type="Proteomes" id="UP000700334"/>
    </source>
</evidence>
<organism evidence="32 33">
    <name type="scientific">Galemys pyrenaicus</name>
    <name type="common">Iberian desman</name>
    <name type="synonym">Pyrenean desman</name>
    <dbReference type="NCBI Taxonomy" id="202257"/>
    <lineage>
        <taxon>Eukaryota</taxon>
        <taxon>Metazoa</taxon>
        <taxon>Chordata</taxon>
        <taxon>Craniata</taxon>
        <taxon>Vertebrata</taxon>
        <taxon>Euteleostomi</taxon>
        <taxon>Mammalia</taxon>
        <taxon>Eutheria</taxon>
        <taxon>Laurasiatheria</taxon>
        <taxon>Eulipotyphla</taxon>
        <taxon>Talpidae</taxon>
        <taxon>Galemys</taxon>
    </lineage>
</organism>
<evidence type="ECO:0000256" key="14">
    <source>
        <dbReference type="ARBA" id="ARBA00023278"/>
    </source>
</evidence>
<dbReference type="InterPro" id="IPR001254">
    <property type="entry name" value="Trypsin_dom"/>
</dbReference>
<keyword evidence="13" id="KW-0325">Glycoprotein</keyword>
<dbReference type="InterPro" id="IPR001314">
    <property type="entry name" value="Peptidase_S1A"/>
</dbReference>
<dbReference type="Pfam" id="PF00431">
    <property type="entry name" value="CUB"/>
    <property type="match status" value="1"/>
</dbReference>
<dbReference type="PROSITE" id="PS50240">
    <property type="entry name" value="TRYPSIN_DOM"/>
    <property type="match status" value="2"/>
</dbReference>
<dbReference type="GO" id="GO:0001867">
    <property type="term" value="P:complement activation, lectin pathway"/>
    <property type="evidence" value="ECO:0007669"/>
    <property type="project" value="UniProtKB-KW"/>
</dbReference>
<evidence type="ECO:0000256" key="23">
    <source>
        <dbReference type="ARBA" id="ARBA00082734"/>
    </source>
</evidence>
<dbReference type="InterPro" id="IPR033116">
    <property type="entry name" value="TRYPSIN_SER"/>
</dbReference>
<keyword evidence="33" id="KW-1185">Reference proteome</keyword>
<keyword evidence="8 28" id="KW-0378">Hydrolase</keyword>
<evidence type="ECO:0000256" key="17">
    <source>
        <dbReference type="ARBA" id="ARBA00069914"/>
    </source>
</evidence>
<feature type="domain" description="Sushi" evidence="31">
    <location>
        <begin position="286"/>
        <end position="355"/>
    </location>
</feature>
<keyword evidence="12 26" id="KW-1015">Disulfide bond</keyword>
<evidence type="ECO:0000256" key="4">
    <source>
        <dbReference type="ARBA" id="ARBA00022659"/>
    </source>
</evidence>
<dbReference type="PROSITE" id="PS01187">
    <property type="entry name" value="EGF_CA"/>
    <property type="match status" value="1"/>
</dbReference>
<dbReference type="SUPFAM" id="SSF57535">
    <property type="entry name" value="Complement control module/SCR domain"/>
    <property type="match status" value="2"/>
</dbReference>
<evidence type="ECO:0000256" key="11">
    <source>
        <dbReference type="ARBA" id="ARBA00023153"/>
    </source>
</evidence>
<dbReference type="Gene3D" id="2.10.70.10">
    <property type="entry name" value="Complement Module, domain 1"/>
    <property type="match status" value="2"/>
</dbReference>
<feature type="domain" description="Peptidase S1" evidence="30">
    <location>
        <begin position="678"/>
        <end position="924"/>
    </location>
</feature>
<feature type="disulfide bond" evidence="26">
    <location>
        <begin position="106"/>
        <end position="133"/>
    </location>
</feature>
<dbReference type="FunFam" id="2.40.10.10:FF:000062">
    <property type="entry name" value="mannan-binding lectin serine protease 1 isoform X1"/>
    <property type="match status" value="1"/>
</dbReference>
<keyword evidence="11" id="KW-0391">Immunity</keyword>
<dbReference type="EMBL" id="JAGFMF010011696">
    <property type="protein sequence ID" value="KAG8515836.1"/>
    <property type="molecule type" value="Genomic_DNA"/>
</dbReference>
<dbReference type="CDD" id="cd00054">
    <property type="entry name" value="EGF_CA"/>
    <property type="match status" value="1"/>
</dbReference>
<dbReference type="PRINTS" id="PR00722">
    <property type="entry name" value="CHYMOTRYPSIN"/>
</dbReference>
<evidence type="ECO:0000256" key="24">
    <source>
        <dbReference type="ARBA" id="ARBA00082937"/>
    </source>
</evidence>
<keyword evidence="11" id="KW-1018">Complement activation lectin pathway</keyword>
<accession>A0A8J6AAK4</accession>
<keyword evidence="7" id="KW-0677">Repeat</keyword>
<evidence type="ECO:0000256" key="25">
    <source>
        <dbReference type="ARBA" id="ARBA00083087"/>
    </source>
</evidence>
<evidence type="ECO:0000256" key="10">
    <source>
        <dbReference type="ARBA" id="ARBA00022837"/>
    </source>
</evidence>
<dbReference type="SUPFAM" id="SSF57196">
    <property type="entry name" value="EGF/Laminin"/>
    <property type="match status" value="1"/>
</dbReference>
<name>A0A8J6AAK4_GALPY</name>
<comment type="function">
    <text evidence="15">Functions in the lectin pathway of complement, which performs a key role in innate immunity by recognizing pathogens through patterns of sugar moieties and neutralizing them. The lectin pathway is triggered upon binding of mannan-binding lectin (MBL) and ficolins to sugar moieties which leads to activation of the associated proteases MASP1 and MASP2. Functions as an endopeptidase and may activate MASP2 or C2 or directly activate C3 the key component of complement reaction. Isoform 2 may have an inhibitory effect on the activation of the lectin pathway of complement or may cleave IGFBP5. Also plays a role in development.</text>
</comment>
<evidence type="ECO:0000256" key="16">
    <source>
        <dbReference type="ARBA" id="ARBA00065137"/>
    </source>
</evidence>
<dbReference type="InterPro" id="IPR018114">
    <property type="entry name" value="TRYPSIN_HIS"/>
</dbReference>
<comment type="caution">
    <text evidence="27">Lacks conserved residue(s) required for the propagation of feature annotation.</text>
</comment>
<dbReference type="PROSITE" id="PS01180">
    <property type="entry name" value="CUB"/>
    <property type="match status" value="2"/>
</dbReference>
<dbReference type="FunFam" id="2.10.25.10:FF:000059">
    <property type="entry name" value="Mannan-binding lectin serine protease 1"/>
    <property type="match status" value="1"/>
</dbReference>
<comment type="caution">
    <text evidence="32">The sequence shown here is derived from an EMBL/GenBank/DDBJ whole genome shotgun (WGS) entry which is preliminary data.</text>
</comment>
<evidence type="ECO:0000256" key="20">
    <source>
        <dbReference type="ARBA" id="ARBA00078514"/>
    </source>
</evidence>
<dbReference type="GO" id="GO:0005615">
    <property type="term" value="C:extracellular space"/>
    <property type="evidence" value="ECO:0007669"/>
    <property type="project" value="TreeGrafter"/>
</dbReference>
<dbReference type="FunFam" id="2.10.70.10:FF:000016">
    <property type="entry name" value="Mannan-binding lectin serine protease 1"/>
    <property type="match status" value="1"/>
</dbReference>
<feature type="domain" description="CUB" evidence="29">
    <location>
        <begin position="1"/>
        <end position="59"/>
    </location>
</feature>
<dbReference type="FunFam" id="2.40.10.10:FF:000015">
    <property type="entry name" value="Atrial natriuretic peptide-converting enzyme"/>
    <property type="match status" value="1"/>
</dbReference>
<dbReference type="InterPro" id="IPR000742">
    <property type="entry name" value="EGF"/>
</dbReference>
<evidence type="ECO:0000313" key="32">
    <source>
        <dbReference type="EMBL" id="KAG8515836.1"/>
    </source>
</evidence>
<dbReference type="Gene3D" id="2.40.10.10">
    <property type="entry name" value="Trypsin-like serine proteases"/>
    <property type="match status" value="3"/>
</dbReference>
<evidence type="ECO:0000256" key="22">
    <source>
        <dbReference type="ARBA" id="ARBA00081739"/>
    </source>
</evidence>
<dbReference type="AlphaFoldDB" id="A0A8J6AAK4"/>
<proteinExistence type="predicted"/>
<evidence type="ECO:0000256" key="6">
    <source>
        <dbReference type="ARBA" id="ARBA00022729"/>
    </source>
</evidence>
<evidence type="ECO:0000256" key="27">
    <source>
        <dbReference type="PROSITE-ProRule" id="PRU00302"/>
    </source>
</evidence>
<protein>
    <recommendedName>
        <fullName evidence="18">Complement C1s subcomponent</fullName>
    </recommendedName>
    <alternativeName>
        <fullName evidence="23">Complement component 1 subcomponent s</fullName>
    </alternativeName>
    <alternativeName>
        <fullName evidence="19">Complement factor MASP-3</fullName>
    </alternativeName>
    <alternativeName>
        <fullName evidence="24">Complement-activating component of Ra-reactive factor</fullName>
    </alternativeName>
    <alternativeName>
        <fullName evidence="17">Mannan-binding lectin serine protease 1</fullName>
    </alternativeName>
    <alternativeName>
        <fullName evidence="21">Mannose-binding lectin-associated serine protease 1</fullName>
    </alternativeName>
    <alternativeName>
        <fullName evidence="20">Mannose-binding protein-associated serine protease</fullName>
    </alternativeName>
    <alternativeName>
        <fullName evidence="22">Ra-reactive factor serine protease p100</fullName>
    </alternativeName>
    <alternativeName>
        <fullName evidence="25">Serine protease 5</fullName>
    </alternativeName>
</protein>
<comment type="subcellular location">
    <subcellularLocation>
        <location evidence="1">Secreted</location>
    </subcellularLocation>
</comment>
<dbReference type="CDD" id="cd00041">
    <property type="entry name" value="CUB"/>
    <property type="match status" value="1"/>
</dbReference>
<gene>
    <name evidence="32" type="ORF">J0S82_011499</name>
</gene>
<dbReference type="Gene3D" id="2.10.25.10">
    <property type="entry name" value="Laminin"/>
    <property type="match status" value="1"/>
</dbReference>
<dbReference type="InterPro" id="IPR009003">
    <property type="entry name" value="Peptidase_S1_PA"/>
</dbReference>
<dbReference type="GO" id="GO:0006508">
    <property type="term" value="P:proteolysis"/>
    <property type="evidence" value="ECO:0007669"/>
    <property type="project" value="UniProtKB-KW"/>
</dbReference>
<dbReference type="PANTHER" id="PTHR24255:SF13">
    <property type="entry name" value="MANNAN-BINDING LECTIN SERINE PROTEASE 1"/>
    <property type="match status" value="1"/>
</dbReference>
<evidence type="ECO:0000256" key="1">
    <source>
        <dbReference type="ARBA" id="ARBA00004613"/>
    </source>
</evidence>
<keyword evidence="5 28" id="KW-0645">Protease</keyword>
<evidence type="ECO:0000259" key="31">
    <source>
        <dbReference type="PROSITE" id="PS50923"/>
    </source>
</evidence>
<evidence type="ECO:0000256" key="13">
    <source>
        <dbReference type="ARBA" id="ARBA00023180"/>
    </source>
</evidence>
<dbReference type="PROSITE" id="PS00135">
    <property type="entry name" value="TRYPSIN_SER"/>
    <property type="match status" value="2"/>
</dbReference>
<dbReference type="PANTHER" id="PTHR24255">
    <property type="entry name" value="COMPLEMENT COMPONENT 1, S SUBCOMPONENT-RELATED"/>
    <property type="match status" value="1"/>
</dbReference>
<dbReference type="InterPro" id="IPR043504">
    <property type="entry name" value="Peptidase_S1_PA_chymotrypsin"/>
</dbReference>
<evidence type="ECO:0000256" key="7">
    <source>
        <dbReference type="ARBA" id="ARBA00022737"/>
    </source>
</evidence>
<dbReference type="GO" id="GO:0004252">
    <property type="term" value="F:serine-type endopeptidase activity"/>
    <property type="evidence" value="ECO:0007669"/>
    <property type="project" value="InterPro"/>
</dbReference>
<dbReference type="Gene3D" id="2.60.120.290">
    <property type="entry name" value="Spermadhesin, CUB domain"/>
    <property type="match status" value="2"/>
</dbReference>
<feature type="non-terminal residue" evidence="32">
    <location>
        <position position="1"/>
    </location>
</feature>
<evidence type="ECO:0000256" key="15">
    <source>
        <dbReference type="ARBA" id="ARBA00058828"/>
    </source>
</evidence>
<dbReference type="InterPro" id="IPR000436">
    <property type="entry name" value="Sushi_SCR_CCP_dom"/>
</dbReference>
<evidence type="ECO:0000256" key="18">
    <source>
        <dbReference type="ARBA" id="ARBA00071889"/>
    </source>
</evidence>
<evidence type="ECO:0000256" key="19">
    <source>
        <dbReference type="ARBA" id="ARBA00075775"/>
    </source>
</evidence>
<keyword evidence="2" id="KW-0964">Secreted</keyword>
<dbReference type="FunFam" id="2.60.120.290:FF:000006">
    <property type="entry name" value="Mannan-binding lectin serine protease 1"/>
    <property type="match status" value="1"/>
</dbReference>
<dbReference type="GO" id="GO:0005509">
    <property type="term" value="F:calcium ion binding"/>
    <property type="evidence" value="ECO:0007669"/>
    <property type="project" value="InterPro"/>
</dbReference>
<dbReference type="CDD" id="cd00033">
    <property type="entry name" value="CCP"/>
    <property type="match status" value="2"/>
</dbReference>